<keyword evidence="9" id="KW-1185">Reference proteome</keyword>
<dbReference type="InterPro" id="IPR014044">
    <property type="entry name" value="CAP_dom"/>
</dbReference>
<gene>
    <name evidence="8" type="ORF">Taro_024141</name>
</gene>
<evidence type="ECO:0000256" key="4">
    <source>
        <dbReference type="ARBA" id="ARBA00023157"/>
    </source>
</evidence>
<dbReference type="InterPro" id="IPR035940">
    <property type="entry name" value="CAP_sf"/>
</dbReference>
<reference evidence="8" key="1">
    <citation type="submission" date="2017-07" db="EMBL/GenBank/DDBJ databases">
        <title>Taro Niue Genome Assembly and Annotation.</title>
        <authorList>
            <person name="Atibalentja N."/>
            <person name="Keating K."/>
            <person name="Fields C.J."/>
        </authorList>
    </citation>
    <scope>NUCLEOTIDE SEQUENCE</scope>
    <source>
        <strain evidence="8">Niue_2</strain>
        <tissue evidence="8">Leaf</tissue>
    </source>
</reference>
<dbReference type="GO" id="GO:0098542">
    <property type="term" value="P:defense response to other organism"/>
    <property type="evidence" value="ECO:0007669"/>
    <property type="project" value="UniProtKB-ARBA"/>
</dbReference>
<accession>A0A843VGL7</accession>
<proteinExistence type="inferred from homology"/>
<keyword evidence="5" id="KW-0611">Plant defense</keyword>
<comment type="function">
    <text evidence="1">Probably involved in the defense reaction of plants against pathogens.</text>
</comment>
<dbReference type="EMBL" id="NMUH01001351">
    <property type="protein sequence ID" value="MQL91533.1"/>
    <property type="molecule type" value="Genomic_DNA"/>
</dbReference>
<dbReference type="SUPFAM" id="SSF55797">
    <property type="entry name" value="PR-1-like"/>
    <property type="match status" value="1"/>
</dbReference>
<dbReference type="PROSITE" id="PS01010">
    <property type="entry name" value="CRISP_2"/>
    <property type="match status" value="1"/>
</dbReference>
<evidence type="ECO:0000256" key="2">
    <source>
        <dbReference type="ARBA" id="ARBA00009923"/>
    </source>
</evidence>
<dbReference type="Gene3D" id="3.40.33.10">
    <property type="entry name" value="CAP"/>
    <property type="match status" value="1"/>
</dbReference>
<dbReference type="FunFam" id="3.40.33.10:FF:000006">
    <property type="entry name" value="Putative pathogenesis-related protein 1"/>
    <property type="match status" value="1"/>
</dbReference>
<evidence type="ECO:0000313" key="9">
    <source>
        <dbReference type="Proteomes" id="UP000652761"/>
    </source>
</evidence>
<dbReference type="InterPro" id="IPR018244">
    <property type="entry name" value="Allrgn_V5/Tpx1_CS"/>
</dbReference>
<evidence type="ECO:0000313" key="8">
    <source>
        <dbReference type="EMBL" id="MQL91533.1"/>
    </source>
</evidence>
<dbReference type="SMART" id="SM00198">
    <property type="entry name" value="SCP"/>
    <property type="match status" value="1"/>
</dbReference>
<dbReference type="InterPro" id="IPR001283">
    <property type="entry name" value="CRISP-related"/>
</dbReference>
<dbReference type="InterPro" id="IPR002413">
    <property type="entry name" value="V5_allergen-like"/>
</dbReference>
<feature type="signal peptide" evidence="6">
    <location>
        <begin position="1"/>
        <end position="27"/>
    </location>
</feature>
<dbReference type="Pfam" id="PF00188">
    <property type="entry name" value="CAP"/>
    <property type="match status" value="1"/>
</dbReference>
<organism evidence="8 9">
    <name type="scientific">Colocasia esculenta</name>
    <name type="common">Wild taro</name>
    <name type="synonym">Arum esculentum</name>
    <dbReference type="NCBI Taxonomy" id="4460"/>
    <lineage>
        <taxon>Eukaryota</taxon>
        <taxon>Viridiplantae</taxon>
        <taxon>Streptophyta</taxon>
        <taxon>Embryophyta</taxon>
        <taxon>Tracheophyta</taxon>
        <taxon>Spermatophyta</taxon>
        <taxon>Magnoliopsida</taxon>
        <taxon>Liliopsida</taxon>
        <taxon>Araceae</taxon>
        <taxon>Aroideae</taxon>
        <taxon>Colocasieae</taxon>
        <taxon>Colocasia</taxon>
    </lineage>
</organism>
<dbReference type="PRINTS" id="PR00837">
    <property type="entry name" value="V5TPXLIKE"/>
</dbReference>
<keyword evidence="3 6" id="KW-0732">Signal</keyword>
<dbReference type="PRINTS" id="PR00838">
    <property type="entry name" value="V5ALLERGEN"/>
</dbReference>
<dbReference type="AlphaFoldDB" id="A0A843VGL7"/>
<protein>
    <recommendedName>
        <fullName evidence="7">SCP domain-containing protein</fullName>
    </recommendedName>
</protein>
<evidence type="ECO:0000256" key="3">
    <source>
        <dbReference type="ARBA" id="ARBA00022729"/>
    </source>
</evidence>
<feature type="domain" description="SCP" evidence="7">
    <location>
        <begin position="29"/>
        <end position="161"/>
    </location>
</feature>
<evidence type="ECO:0000256" key="1">
    <source>
        <dbReference type="ARBA" id="ARBA00003143"/>
    </source>
</evidence>
<evidence type="ECO:0000256" key="5">
    <source>
        <dbReference type="ARBA" id="ARBA00023265"/>
    </source>
</evidence>
<dbReference type="OrthoDB" id="337038at2759"/>
<dbReference type="Proteomes" id="UP000652761">
    <property type="component" value="Unassembled WGS sequence"/>
</dbReference>
<evidence type="ECO:0000259" key="7">
    <source>
        <dbReference type="SMART" id="SM00198"/>
    </source>
</evidence>
<name>A0A843VGL7_COLES</name>
<keyword evidence="5" id="KW-0568">Pathogenesis-related protein</keyword>
<dbReference type="SMR" id="A0A843VGL7"/>
<sequence>MAIPSPLSLALGGIVVMISCMVHIAGAQNTPSDWVRLHNAARLTVGVPPVSWDNSVAAYASWYANQRRGDCQLVHSMGRYGENLYKGWGREFTAEDAMRSWVNERQYYNCGSNSCVPGKVCGHYTQVMWSSSTKIGCARVKCNNGQIFMTCNYSPPGNFNGQRPYPCPRIVMPGELPSSDV</sequence>
<dbReference type="GO" id="GO:0005576">
    <property type="term" value="C:extracellular region"/>
    <property type="evidence" value="ECO:0007669"/>
    <property type="project" value="InterPro"/>
</dbReference>
<dbReference type="PANTHER" id="PTHR10334">
    <property type="entry name" value="CYSTEINE-RICH SECRETORY PROTEIN-RELATED"/>
    <property type="match status" value="1"/>
</dbReference>
<comment type="caution">
    <text evidence="8">The sequence shown here is derived from an EMBL/GenBank/DDBJ whole genome shotgun (WGS) entry which is preliminary data.</text>
</comment>
<dbReference type="CDD" id="cd05381">
    <property type="entry name" value="CAP_PR-1"/>
    <property type="match status" value="1"/>
</dbReference>
<feature type="chain" id="PRO_5032447920" description="SCP domain-containing protein" evidence="6">
    <location>
        <begin position="28"/>
        <end position="181"/>
    </location>
</feature>
<evidence type="ECO:0000256" key="6">
    <source>
        <dbReference type="SAM" id="SignalP"/>
    </source>
</evidence>
<dbReference type="PROSITE" id="PS01009">
    <property type="entry name" value="CRISP_1"/>
    <property type="match status" value="1"/>
</dbReference>
<keyword evidence="4" id="KW-1015">Disulfide bond</keyword>
<comment type="similarity">
    <text evidence="2">Belongs to the CRISP family.</text>
</comment>